<dbReference type="RefSeq" id="WP_184261771.1">
    <property type="nucleotide sequence ID" value="NZ_JACIIX010000002.1"/>
</dbReference>
<protein>
    <submittedName>
        <fullName evidence="1">Uncharacterized protein</fullName>
    </submittedName>
</protein>
<keyword evidence="2" id="KW-1185">Reference proteome</keyword>
<gene>
    <name evidence="1" type="ORF">FHS48_000870</name>
</gene>
<evidence type="ECO:0000313" key="1">
    <source>
        <dbReference type="EMBL" id="MBB6209468.1"/>
    </source>
</evidence>
<reference evidence="1 2" key="1">
    <citation type="submission" date="2020-08" db="EMBL/GenBank/DDBJ databases">
        <title>Genomic Encyclopedia of Type Strains, Phase IV (KMG-IV): sequencing the most valuable type-strain genomes for metagenomic binning, comparative biology and taxonomic classification.</title>
        <authorList>
            <person name="Goeker M."/>
        </authorList>
    </citation>
    <scope>NUCLEOTIDE SEQUENCE [LARGE SCALE GENOMIC DNA]</scope>
    <source>
        <strain evidence="1 2">DSM 11590</strain>
    </source>
</reference>
<accession>A0A7W9ZDF2</accession>
<name>A0A7W9ZDF2_NOVIT</name>
<organism evidence="1 2">
    <name type="scientific">Novispirillum itersonii</name>
    <name type="common">Aquaspirillum itersonii</name>
    <dbReference type="NCBI Taxonomy" id="189"/>
    <lineage>
        <taxon>Bacteria</taxon>
        <taxon>Pseudomonadati</taxon>
        <taxon>Pseudomonadota</taxon>
        <taxon>Alphaproteobacteria</taxon>
        <taxon>Rhodospirillales</taxon>
        <taxon>Novispirillaceae</taxon>
        <taxon>Novispirillum</taxon>
    </lineage>
</organism>
<dbReference type="EMBL" id="JACIIX010000002">
    <property type="protein sequence ID" value="MBB6209468.1"/>
    <property type="molecule type" value="Genomic_DNA"/>
</dbReference>
<dbReference type="AlphaFoldDB" id="A0A7W9ZDF2"/>
<evidence type="ECO:0000313" key="2">
    <source>
        <dbReference type="Proteomes" id="UP000544872"/>
    </source>
</evidence>
<proteinExistence type="predicted"/>
<comment type="caution">
    <text evidence="1">The sequence shown here is derived from an EMBL/GenBank/DDBJ whole genome shotgun (WGS) entry which is preliminary data.</text>
</comment>
<dbReference type="Proteomes" id="UP000544872">
    <property type="component" value="Unassembled WGS sequence"/>
</dbReference>
<sequence length="184" mass="20981">MPDASERSAMLFSSETERLNILRFLQILHAKTDDLNDLSRWSRGGLMGRPGGSRYADFTRCRDVAAECWAFSIVIERRIDLYHGPGRDGLQTQFDRLTVTIWSVLMETSLRFLEALAGEPHLPLGSREIFVREIKTLYDSRKFLEDPRFTGLVDGATHRRQDQAARILEAIVERAPALLEFSPA</sequence>